<dbReference type="Proteomes" id="UP000195880">
    <property type="component" value="Chromosome"/>
</dbReference>
<feature type="region of interest" description="Disordered" evidence="1">
    <location>
        <begin position="59"/>
        <end position="80"/>
    </location>
</feature>
<name>A0A1Z1WAV8_9ACTN</name>
<evidence type="ECO:0000313" key="4">
    <source>
        <dbReference type="Proteomes" id="UP000195880"/>
    </source>
</evidence>
<proteinExistence type="predicted"/>
<dbReference type="eggNOG" id="ENOG502ZX7W">
    <property type="taxonomic scope" value="Bacteria"/>
</dbReference>
<organism evidence="3 4">
    <name type="scientific">Streptomyces alboflavus</name>
    <dbReference type="NCBI Taxonomy" id="67267"/>
    <lineage>
        <taxon>Bacteria</taxon>
        <taxon>Bacillati</taxon>
        <taxon>Actinomycetota</taxon>
        <taxon>Actinomycetes</taxon>
        <taxon>Kitasatosporales</taxon>
        <taxon>Streptomycetaceae</taxon>
        <taxon>Streptomyces</taxon>
    </lineage>
</organism>
<feature type="transmembrane region" description="Helical" evidence="2">
    <location>
        <begin position="89"/>
        <end position="110"/>
    </location>
</feature>
<keyword evidence="2" id="KW-0812">Transmembrane</keyword>
<keyword evidence="2" id="KW-1133">Transmembrane helix</keyword>
<keyword evidence="4" id="KW-1185">Reference proteome</keyword>
<dbReference type="RefSeq" id="WP_087884117.1">
    <property type="nucleotide sequence ID" value="NZ_CP021748.1"/>
</dbReference>
<dbReference type="KEGG" id="salf:SMD44_02942"/>
<reference evidence="3 4" key="1">
    <citation type="submission" date="2017-05" db="EMBL/GenBank/DDBJ databases">
        <title>Streptomyces alboflavus Genome sequencing and assembly.</title>
        <authorList>
            <person name="Wang Y."/>
            <person name="Du B."/>
            <person name="Ding Y."/>
            <person name="Liu H."/>
            <person name="Hou Q."/>
            <person name="Liu K."/>
            <person name="Wang C."/>
            <person name="Yao L."/>
        </authorList>
    </citation>
    <scope>NUCLEOTIDE SEQUENCE [LARGE SCALE GENOMIC DNA]</scope>
    <source>
        <strain evidence="3 4">MDJK44</strain>
    </source>
</reference>
<feature type="compositionally biased region" description="Pro residues" evidence="1">
    <location>
        <begin position="66"/>
        <end position="77"/>
    </location>
</feature>
<keyword evidence="2" id="KW-0472">Membrane</keyword>
<accession>A0A1Z1WAV8</accession>
<protein>
    <submittedName>
        <fullName evidence="3">Uncharacterized protein</fullName>
    </submittedName>
</protein>
<feature type="region of interest" description="Disordered" evidence="1">
    <location>
        <begin position="119"/>
        <end position="161"/>
    </location>
</feature>
<gene>
    <name evidence="3" type="ORF">SMD44_02942</name>
</gene>
<dbReference type="OrthoDB" id="4337793at2"/>
<evidence type="ECO:0000313" key="3">
    <source>
        <dbReference type="EMBL" id="ARX83520.1"/>
    </source>
</evidence>
<dbReference type="EMBL" id="CP021748">
    <property type="protein sequence ID" value="ARX83520.1"/>
    <property type="molecule type" value="Genomic_DNA"/>
</dbReference>
<evidence type="ECO:0000256" key="2">
    <source>
        <dbReference type="SAM" id="Phobius"/>
    </source>
</evidence>
<dbReference type="AlphaFoldDB" id="A0A1Z1WAV8"/>
<dbReference type="STRING" id="67267.GCA_000716675_07439"/>
<sequence length="267" mass="27744">MTVTHEESDDAVDALALAVTDTPVPDALRADERFMAEHAAAVADVEALRAQLRIVGDTLARGPQGPDGPAPALPPAAPFRRPGAARRRAVLALAAALAAGMLGGLVWLGANAGTGDGDMAGGDGAKHAAPELSEGQESAPHASKAPDEPQDDSDGAGDSRSREGYVACARLIVEGTVHRVEALPGGTRERITFDVSRYYKPAEGKQRITFMMSVDTDVEPRPRAGDRALIGITEGEDTPDLWATGKGIATDRAWIEKALPGARGAEC</sequence>
<evidence type="ECO:0000256" key="1">
    <source>
        <dbReference type="SAM" id="MobiDB-lite"/>
    </source>
</evidence>